<sequence>MFKQLFCAPKELLNTKEASVWASHYLGKHVSASNIAYLINYGRIANHAKDSKQNLIDIEELKLYYDRLQQQDTQEPLSFAHFKEAETTKHVHRLHPYKGKFIPQLVEFFLDSHIDSLKSKQWFSDGDIVLDPFCGSGTTLAVANTLNIHALGVDISCFNAMLSNAKVGQYNLEALTRVFEGLIDKVESLHEKSPIKEFENALDTHLQNFNNRHFPKDFKRKVVLGQVDDRTYGAEKAKEFLGIYEELLQRFAIHLLDGTPTGFIQKWYISPIKQELLFLKEEIDKRHEGMRDILYIVLSRTARSCRATTHADLATLKDPVTTTYYCKKHGKICRPLFSLRKWFSHYAKDTLKRLREFQTLRSGCFSLCLQADACSVDLSAEVSKHNESFARLIDTQRIAGIFSSPPYVGLIDYHEQHAYAYELFSLERQDHLEIGAMQAGQGKSAREQYIQGIANVLKNTKRFLKPNYNVFLVANDKFNLYPRIAELAGMRIVKCYHRPVINRSEKDTRGYQESIFHLKDSQKC</sequence>
<evidence type="ECO:0000256" key="2">
    <source>
        <dbReference type="ARBA" id="ARBA00022679"/>
    </source>
</evidence>
<keyword evidence="1 3" id="KW-0489">Methyltransferase</keyword>
<organism evidence="3 4">
    <name type="scientific">Helicobacter heilmannii</name>
    <dbReference type="NCBI Taxonomy" id="35817"/>
    <lineage>
        <taxon>Bacteria</taxon>
        <taxon>Pseudomonadati</taxon>
        <taxon>Campylobacterota</taxon>
        <taxon>Epsilonproteobacteria</taxon>
        <taxon>Campylobacterales</taxon>
        <taxon>Helicobacteraceae</taxon>
        <taxon>Helicobacter</taxon>
    </lineage>
</organism>
<evidence type="ECO:0000313" key="4">
    <source>
        <dbReference type="Proteomes" id="UP000046090"/>
    </source>
</evidence>
<dbReference type="REBASE" id="657625">
    <property type="entry name" value="M.HheASB1ORF11070P"/>
</dbReference>
<dbReference type="GeneID" id="76196623"/>
<dbReference type="GO" id="GO:0032259">
    <property type="term" value="P:methylation"/>
    <property type="evidence" value="ECO:0007669"/>
    <property type="project" value="UniProtKB-KW"/>
</dbReference>
<dbReference type="Pfam" id="PF01555">
    <property type="entry name" value="N6_N4_Mtase"/>
    <property type="match status" value="1"/>
</dbReference>
<dbReference type="InterPro" id="IPR029063">
    <property type="entry name" value="SAM-dependent_MTases_sf"/>
</dbReference>
<protein>
    <submittedName>
        <fullName evidence="3">Type II DNA modification methyltransferase M.TdeIII</fullName>
    </submittedName>
</protein>
<name>A0A0K2Y8I5_HELHE</name>
<dbReference type="EMBL" id="CDMK01000001">
    <property type="protein sequence ID" value="CRI34004.1"/>
    <property type="molecule type" value="Genomic_DNA"/>
</dbReference>
<keyword evidence="4" id="KW-1185">Reference proteome</keyword>
<dbReference type="GO" id="GO:0008170">
    <property type="term" value="F:N-methyltransferase activity"/>
    <property type="evidence" value="ECO:0007669"/>
    <property type="project" value="InterPro"/>
</dbReference>
<proteinExistence type="predicted"/>
<keyword evidence="2 3" id="KW-0808">Transferase</keyword>
<accession>A0A0K2Y8I5</accession>
<dbReference type="Proteomes" id="UP000046090">
    <property type="component" value="Unassembled WGS sequence"/>
</dbReference>
<dbReference type="GO" id="GO:0003677">
    <property type="term" value="F:DNA binding"/>
    <property type="evidence" value="ECO:0007669"/>
    <property type="project" value="InterPro"/>
</dbReference>
<reference evidence="4" key="1">
    <citation type="submission" date="2014-12" db="EMBL/GenBank/DDBJ databases">
        <authorList>
            <person name="Smet A."/>
        </authorList>
    </citation>
    <scope>NUCLEOTIDE SEQUENCE [LARGE SCALE GENOMIC DNA]</scope>
</reference>
<dbReference type="Gene3D" id="3.40.50.150">
    <property type="entry name" value="Vaccinia Virus protein VP39"/>
    <property type="match status" value="2"/>
</dbReference>
<evidence type="ECO:0000313" key="3">
    <source>
        <dbReference type="EMBL" id="CRI34004.1"/>
    </source>
</evidence>
<dbReference type="RefSeq" id="WP_015106070.1">
    <property type="nucleotide sequence ID" value="NZ_AP026684.1"/>
</dbReference>
<gene>
    <name evidence="3" type="ORF">HHE01_16900</name>
</gene>
<evidence type="ECO:0000256" key="1">
    <source>
        <dbReference type="ARBA" id="ARBA00022603"/>
    </source>
</evidence>
<dbReference type="InterPro" id="IPR002941">
    <property type="entry name" value="DNA_methylase_N4/N6"/>
</dbReference>
<dbReference type="SUPFAM" id="SSF53335">
    <property type="entry name" value="S-adenosyl-L-methionine-dependent methyltransferases"/>
    <property type="match status" value="3"/>
</dbReference>
<dbReference type="AlphaFoldDB" id="A0A0K2Y8I5"/>